<feature type="compositionally biased region" description="Polar residues" evidence="10">
    <location>
        <begin position="324"/>
        <end position="338"/>
    </location>
</feature>
<proteinExistence type="inferred from homology"/>
<dbReference type="PANTHER" id="PTHR14456:SF2">
    <property type="entry name" value="INOSITOL-PENTAKISPHOSPHATE 2-KINASE"/>
    <property type="match status" value="1"/>
</dbReference>
<evidence type="ECO:0000256" key="3">
    <source>
        <dbReference type="ARBA" id="ARBA00012023"/>
    </source>
</evidence>
<dbReference type="AlphaFoldDB" id="A0A6A5WSP6"/>
<name>A0A6A5WSP6_9PLEO</name>
<evidence type="ECO:0000256" key="8">
    <source>
        <dbReference type="ARBA" id="ARBA00022840"/>
    </source>
</evidence>
<dbReference type="GO" id="GO:0005524">
    <property type="term" value="F:ATP binding"/>
    <property type="evidence" value="ECO:0007669"/>
    <property type="project" value="UniProtKB-KW"/>
</dbReference>
<keyword evidence="7 9" id="KW-0418">Kinase</keyword>
<reference evidence="11" key="1">
    <citation type="journal article" date="2020" name="Stud. Mycol.">
        <title>101 Dothideomycetes genomes: a test case for predicting lifestyles and emergence of pathogens.</title>
        <authorList>
            <person name="Haridas S."/>
            <person name="Albert R."/>
            <person name="Binder M."/>
            <person name="Bloem J."/>
            <person name="Labutti K."/>
            <person name="Salamov A."/>
            <person name="Andreopoulos B."/>
            <person name="Baker S."/>
            <person name="Barry K."/>
            <person name="Bills G."/>
            <person name="Bluhm B."/>
            <person name="Cannon C."/>
            <person name="Castanera R."/>
            <person name="Culley D."/>
            <person name="Daum C."/>
            <person name="Ezra D."/>
            <person name="Gonzalez J."/>
            <person name="Henrissat B."/>
            <person name="Kuo A."/>
            <person name="Liang C."/>
            <person name="Lipzen A."/>
            <person name="Lutzoni F."/>
            <person name="Magnuson J."/>
            <person name="Mondo S."/>
            <person name="Nolan M."/>
            <person name="Ohm R."/>
            <person name="Pangilinan J."/>
            <person name="Park H.-J."/>
            <person name="Ramirez L."/>
            <person name="Alfaro M."/>
            <person name="Sun H."/>
            <person name="Tritt A."/>
            <person name="Yoshinaga Y."/>
            <person name="Zwiers L.-H."/>
            <person name="Turgeon B."/>
            <person name="Goodwin S."/>
            <person name="Spatafora J."/>
            <person name="Crous P."/>
            <person name="Grigoriev I."/>
        </authorList>
    </citation>
    <scope>NUCLEOTIDE SEQUENCE</scope>
    <source>
        <strain evidence="11">CBS 123094</strain>
    </source>
</reference>
<feature type="region of interest" description="Disordered" evidence="10">
    <location>
        <begin position="324"/>
        <end position="391"/>
    </location>
</feature>
<keyword evidence="8 9" id="KW-0067">ATP-binding</keyword>
<evidence type="ECO:0000256" key="5">
    <source>
        <dbReference type="ARBA" id="ARBA00022679"/>
    </source>
</evidence>
<dbReference type="EC" id="2.7.1.158" evidence="3 9"/>
<evidence type="ECO:0000313" key="12">
    <source>
        <dbReference type="Proteomes" id="UP000799779"/>
    </source>
</evidence>
<dbReference type="EMBL" id="ML977569">
    <property type="protein sequence ID" value="KAF2004088.1"/>
    <property type="molecule type" value="Genomic_DNA"/>
</dbReference>
<dbReference type="OrthoDB" id="272370at2759"/>
<dbReference type="GO" id="GO:0035299">
    <property type="term" value="F:inositol-1,3,4,5,6-pentakisphosphate 2-kinase activity"/>
    <property type="evidence" value="ECO:0007669"/>
    <property type="project" value="UniProtKB-EC"/>
</dbReference>
<comment type="function">
    <text evidence="9">Phosphorylates Ins(1,3,4,5,6)P5 at position 2 to form Ins(1,2,3,4,5,6)P6 (InsP6 or phytate).</text>
</comment>
<accession>A0A6A5WSP6</accession>
<evidence type="ECO:0000256" key="6">
    <source>
        <dbReference type="ARBA" id="ARBA00022741"/>
    </source>
</evidence>
<protein>
    <recommendedName>
        <fullName evidence="4 9">Inositol-pentakisphosphate 2-kinase</fullName>
        <ecNumber evidence="3 9">2.7.1.158</ecNumber>
    </recommendedName>
</protein>
<evidence type="ECO:0000256" key="7">
    <source>
        <dbReference type="ARBA" id="ARBA00022777"/>
    </source>
</evidence>
<dbReference type="GO" id="GO:0005634">
    <property type="term" value="C:nucleus"/>
    <property type="evidence" value="ECO:0007669"/>
    <property type="project" value="TreeGrafter"/>
</dbReference>
<keyword evidence="5 9" id="KW-0808">Transferase</keyword>
<evidence type="ECO:0000256" key="9">
    <source>
        <dbReference type="RuleBase" id="RU364126"/>
    </source>
</evidence>
<comment type="similarity">
    <text evidence="2">Belongs to the IPK1 type 1 family.</text>
</comment>
<dbReference type="Proteomes" id="UP000799779">
    <property type="component" value="Unassembled WGS sequence"/>
</dbReference>
<feature type="compositionally biased region" description="Low complexity" evidence="10">
    <location>
        <begin position="345"/>
        <end position="367"/>
    </location>
</feature>
<sequence length="546" mass="60489">METLAATEESSISLLLNGLAKQHNPTFLPQITPMPGLNFRLAAPDFVATPPYVLYAAKDDTYDDRAISLVYLAEGAANSVYRIRPWTPETKADQHKFIFLDRARARALCREHFVGKLIRISKGNAKTVSGLKIKKAYETDIRPMFEGGFERHLMDMETVVVCDELPEKSGEKKKKEEGRVQMMSSPHVGLLMEDMSSCAKKCITIEIKPKWLVQSPNAPRNAHRCRTCAIQAQRVSAGNKKKEGYLCPLQLLHGNVELVKPYLHHKVMKEITRFPEDAPDVPDDYVAQVLSEYLTQGEGNRLLHHLSSLQARLDKSGILDASWPSTNPLGHAPNNTHSDSLHNFLPPSNSNSTTTTTDTILDPSTSPITTLHPISELGGYNTESPEDSHIPQSHDAEMTLLHALLGTSPLPSPPLIPSFPIFSSPSAFPPSIFLHTHHHHTPSPTHTQTLSDLRLAMTLRDCSMFVRLTYTPGAFPPTTSKAETETETDSSITVEAKLADLDFKSADKFEDWAEKERGLVEGGWYEGEEDDGGKGCWVAAEVERVG</sequence>
<keyword evidence="12" id="KW-1185">Reference proteome</keyword>
<evidence type="ECO:0000256" key="2">
    <source>
        <dbReference type="ARBA" id="ARBA00008305"/>
    </source>
</evidence>
<gene>
    <name evidence="11" type="ORF">P154DRAFT_560898</name>
</gene>
<organism evidence="11 12">
    <name type="scientific">Amniculicola lignicola CBS 123094</name>
    <dbReference type="NCBI Taxonomy" id="1392246"/>
    <lineage>
        <taxon>Eukaryota</taxon>
        <taxon>Fungi</taxon>
        <taxon>Dikarya</taxon>
        <taxon>Ascomycota</taxon>
        <taxon>Pezizomycotina</taxon>
        <taxon>Dothideomycetes</taxon>
        <taxon>Pleosporomycetidae</taxon>
        <taxon>Pleosporales</taxon>
        <taxon>Amniculicolaceae</taxon>
        <taxon>Amniculicola</taxon>
    </lineage>
</organism>
<keyword evidence="6 9" id="KW-0547">Nucleotide-binding</keyword>
<comment type="domain">
    <text evidence="9">The EXKPK motif is conserved in inositol-pentakisphosphate 2-kinases of both family 1 and 2.</text>
</comment>
<comment type="function">
    <text evidence="1">Has kinase activity and phosphorylates inositol-1,3,4,5,6-pentakisphosphate (Ins(1,3,4,5,6)P5) to produce 1,2,3,4,5,6-hexakisphosphate (InsP6), also known as phytate.</text>
</comment>
<dbReference type="GO" id="GO:0032958">
    <property type="term" value="P:inositol phosphate biosynthetic process"/>
    <property type="evidence" value="ECO:0007669"/>
    <property type="project" value="TreeGrafter"/>
</dbReference>
<dbReference type="PANTHER" id="PTHR14456">
    <property type="entry name" value="INOSITOL POLYPHOSPHATE KINASE 1"/>
    <property type="match status" value="1"/>
</dbReference>
<evidence type="ECO:0000313" key="11">
    <source>
        <dbReference type="EMBL" id="KAF2004088.1"/>
    </source>
</evidence>
<dbReference type="InterPro" id="IPR009286">
    <property type="entry name" value="Ins_P5_2-kin"/>
</dbReference>
<evidence type="ECO:0000256" key="1">
    <source>
        <dbReference type="ARBA" id="ARBA00003979"/>
    </source>
</evidence>
<comment type="catalytic activity">
    <reaction evidence="9">
        <text>1D-myo-inositol 1,3,4,5,6-pentakisphosphate + ATP = 1D-myo-inositol hexakisphosphate + ADP + H(+)</text>
        <dbReference type="Rhea" id="RHEA:20313"/>
        <dbReference type="ChEBI" id="CHEBI:15378"/>
        <dbReference type="ChEBI" id="CHEBI:30616"/>
        <dbReference type="ChEBI" id="CHEBI:57733"/>
        <dbReference type="ChEBI" id="CHEBI:58130"/>
        <dbReference type="ChEBI" id="CHEBI:456216"/>
        <dbReference type="EC" id="2.7.1.158"/>
    </reaction>
</comment>
<evidence type="ECO:0000256" key="10">
    <source>
        <dbReference type="SAM" id="MobiDB-lite"/>
    </source>
</evidence>
<evidence type="ECO:0000256" key="4">
    <source>
        <dbReference type="ARBA" id="ARBA00014846"/>
    </source>
</evidence>
<dbReference type="Pfam" id="PF06090">
    <property type="entry name" value="Ins_P5_2-kin"/>
    <property type="match status" value="1"/>
</dbReference>